<dbReference type="Pfam" id="PF02080">
    <property type="entry name" value="TrkA_C"/>
    <property type="match status" value="1"/>
</dbReference>
<feature type="transmembrane region" description="Helical" evidence="9">
    <location>
        <begin position="357"/>
        <end position="375"/>
    </location>
</feature>
<feature type="transmembrane region" description="Helical" evidence="9">
    <location>
        <begin position="298"/>
        <end position="318"/>
    </location>
</feature>
<dbReference type="InterPro" id="IPR006037">
    <property type="entry name" value="RCK_C"/>
</dbReference>
<feature type="transmembrane region" description="Helical" evidence="9">
    <location>
        <begin position="216"/>
        <end position="248"/>
    </location>
</feature>
<dbReference type="RefSeq" id="WP_074842927.1">
    <property type="nucleotide sequence ID" value="NZ_FOXX01000025.1"/>
</dbReference>
<evidence type="ECO:0000256" key="7">
    <source>
        <dbReference type="ARBA" id="ARBA00023065"/>
    </source>
</evidence>
<sequence length="478" mass="51745">MDINITIFIFLCAALLMLGVITTKFSNRLGVPSLVLYILIGMGLTSYIYYDNASITQLVGIFALIIILFKGGIQAKWKHIKPILGPSTSLATFGVLITAVLVGTCAKYILDLTWAEGMLFGAIVGSTDAAAVFAALGNKNIKTKLTSTLEAESGTNDPMAVFLTVSLIELINEPSTSLWSLPLDFVLEMGLGLLLGLLFGFLSIKIINNINLDSSGLYPVLALSLAIVTFSGTTLLHGSGFLAVYVMALTVGNNDLTYRLSIVRFTDGFAWMMQILMFILLGLLVFPEHLLAITWQGLVLSFILMIIARPIGVFLSMIGTKYTGKEKLFISWAGLKGAVPIVLATYPLIAGVEGSELLFNAVFFVVFTSALIQGATLSPLANKLNLAGPDQEQSPHILELVSMGKTSSEIIEVVLKEGSKVIGKELKDVYLPSEVLITAIVRGEQVVTPRGETILENHDTLYVLIPKAKRQEVKKMFQ</sequence>
<feature type="transmembrane region" description="Helical" evidence="9">
    <location>
        <begin position="29"/>
        <end position="49"/>
    </location>
</feature>
<keyword evidence="6 9" id="KW-1133">Transmembrane helix</keyword>
<keyword evidence="5 9" id="KW-0812">Transmembrane</keyword>
<feature type="transmembrane region" description="Helical" evidence="9">
    <location>
        <begin position="268"/>
        <end position="286"/>
    </location>
</feature>
<comment type="caution">
    <text evidence="11">The sequence shown here is derived from an EMBL/GenBank/DDBJ whole genome shotgun (WGS) entry which is preliminary data.</text>
</comment>
<dbReference type="NCBIfam" id="NF003716">
    <property type="entry name" value="PRK05326.1-3"/>
    <property type="match status" value="1"/>
</dbReference>
<protein>
    <submittedName>
        <fullName evidence="11">Cell volume regulation protein A</fullName>
    </submittedName>
</protein>
<feature type="domain" description="RCK C-terminal" evidence="10">
    <location>
        <begin position="398"/>
        <end position="478"/>
    </location>
</feature>
<keyword evidence="12" id="KW-1185">Reference proteome</keyword>
<comment type="subcellular location">
    <subcellularLocation>
        <location evidence="1">Cell membrane</location>
        <topology evidence="1">Multi-pass membrane protein</topology>
    </subcellularLocation>
</comment>
<feature type="transmembrane region" description="Helical" evidence="9">
    <location>
        <begin position="6"/>
        <end position="22"/>
    </location>
</feature>
<dbReference type="SUPFAM" id="SSF116726">
    <property type="entry name" value="TrkA C-terminal domain-like"/>
    <property type="match status" value="1"/>
</dbReference>
<dbReference type="NCBIfam" id="NF003715">
    <property type="entry name" value="PRK05326.1-2"/>
    <property type="match status" value="1"/>
</dbReference>
<dbReference type="InterPro" id="IPR038770">
    <property type="entry name" value="Na+/solute_symporter_sf"/>
</dbReference>
<dbReference type="Gene3D" id="3.30.70.1450">
    <property type="entry name" value="Regulator of K+ conductance, C-terminal domain"/>
    <property type="match status" value="1"/>
</dbReference>
<keyword evidence="3" id="KW-0050">Antiport</keyword>
<evidence type="ECO:0000256" key="8">
    <source>
        <dbReference type="ARBA" id="ARBA00023136"/>
    </source>
</evidence>
<reference evidence="11 12" key="1">
    <citation type="submission" date="2016-10" db="EMBL/GenBank/DDBJ databases">
        <authorList>
            <person name="Varghese N."/>
            <person name="Submissions S."/>
        </authorList>
    </citation>
    <scope>NUCLEOTIDE SEQUENCE [LARGE SCALE GENOMIC DNA]</scope>
    <source>
        <strain evidence="11 12">DSM 13796</strain>
    </source>
</reference>
<feature type="transmembrane region" description="Helical" evidence="9">
    <location>
        <begin position="185"/>
        <end position="204"/>
    </location>
</feature>
<dbReference type="GeneID" id="93713496"/>
<dbReference type="Gene3D" id="1.20.1530.20">
    <property type="match status" value="1"/>
</dbReference>
<organism evidence="11 12">
    <name type="scientific">Priestia endophytica DSM 13796</name>
    <dbReference type="NCBI Taxonomy" id="1121089"/>
    <lineage>
        <taxon>Bacteria</taxon>
        <taxon>Bacillati</taxon>
        <taxon>Bacillota</taxon>
        <taxon>Bacilli</taxon>
        <taxon>Bacillales</taxon>
        <taxon>Bacillaceae</taxon>
        <taxon>Priestia</taxon>
    </lineage>
</organism>
<feature type="transmembrane region" description="Helical" evidence="9">
    <location>
        <begin position="330"/>
        <end position="350"/>
    </location>
</feature>
<dbReference type="PANTHER" id="PTHR32507:SF7">
    <property type="entry name" value="K(+)_H(+) ANTIPORTER NHAP2"/>
    <property type="match status" value="1"/>
</dbReference>
<gene>
    <name evidence="11" type="ORF">SAMN02745910_04984</name>
</gene>
<name>A0A1I6C583_9BACI</name>
<evidence type="ECO:0000256" key="3">
    <source>
        <dbReference type="ARBA" id="ARBA00022449"/>
    </source>
</evidence>
<keyword evidence="7" id="KW-0406">Ion transport</keyword>
<evidence type="ECO:0000313" key="12">
    <source>
        <dbReference type="Proteomes" id="UP000182762"/>
    </source>
</evidence>
<dbReference type="EMBL" id="FOXX01000025">
    <property type="protein sequence ID" value="SFQ88205.1"/>
    <property type="molecule type" value="Genomic_DNA"/>
</dbReference>
<dbReference type="PANTHER" id="PTHR32507">
    <property type="entry name" value="NA(+)/H(+) ANTIPORTER 1"/>
    <property type="match status" value="1"/>
</dbReference>
<dbReference type="Pfam" id="PF00999">
    <property type="entry name" value="Na_H_Exchanger"/>
    <property type="match status" value="1"/>
</dbReference>
<evidence type="ECO:0000313" key="11">
    <source>
        <dbReference type="EMBL" id="SFQ88205.1"/>
    </source>
</evidence>
<dbReference type="Proteomes" id="UP000182762">
    <property type="component" value="Unassembled WGS sequence"/>
</dbReference>
<dbReference type="InterPro" id="IPR006153">
    <property type="entry name" value="Cation/H_exchanger_TM"/>
</dbReference>
<evidence type="ECO:0000256" key="6">
    <source>
        <dbReference type="ARBA" id="ARBA00022989"/>
    </source>
</evidence>
<evidence type="ECO:0000256" key="4">
    <source>
        <dbReference type="ARBA" id="ARBA00022475"/>
    </source>
</evidence>
<evidence type="ECO:0000256" key="2">
    <source>
        <dbReference type="ARBA" id="ARBA00022448"/>
    </source>
</evidence>
<proteinExistence type="predicted"/>
<accession>A0A1I6C583</accession>
<keyword evidence="8 9" id="KW-0472">Membrane</keyword>
<feature type="transmembrane region" description="Helical" evidence="9">
    <location>
        <begin position="55"/>
        <end position="73"/>
    </location>
</feature>
<keyword evidence="4" id="KW-1003">Cell membrane</keyword>
<evidence type="ECO:0000259" key="10">
    <source>
        <dbReference type="PROSITE" id="PS51202"/>
    </source>
</evidence>
<evidence type="ECO:0000256" key="5">
    <source>
        <dbReference type="ARBA" id="ARBA00022692"/>
    </source>
</evidence>
<feature type="transmembrane region" description="Helical" evidence="9">
    <location>
        <begin position="85"/>
        <end position="110"/>
    </location>
</feature>
<dbReference type="PROSITE" id="PS51202">
    <property type="entry name" value="RCK_C"/>
    <property type="match status" value="1"/>
</dbReference>
<dbReference type="InterPro" id="IPR036721">
    <property type="entry name" value="RCK_C_sf"/>
</dbReference>
<evidence type="ECO:0000256" key="1">
    <source>
        <dbReference type="ARBA" id="ARBA00004651"/>
    </source>
</evidence>
<evidence type="ECO:0000256" key="9">
    <source>
        <dbReference type="SAM" id="Phobius"/>
    </source>
</evidence>
<keyword evidence="2" id="KW-0813">Transport</keyword>